<organism evidence="3 4">
    <name type="scientific">Kipferlia bialata</name>
    <dbReference type="NCBI Taxonomy" id="797122"/>
    <lineage>
        <taxon>Eukaryota</taxon>
        <taxon>Metamonada</taxon>
        <taxon>Carpediemonas-like organisms</taxon>
        <taxon>Kipferlia</taxon>
    </lineage>
</organism>
<dbReference type="InterPro" id="IPR045075">
    <property type="entry name" value="Syf1-like"/>
</dbReference>
<accession>A0A9K3D561</accession>
<dbReference type="InterPro" id="IPR055430">
    <property type="entry name" value="HAT_Syf1_CNRKL1_C"/>
</dbReference>
<dbReference type="Proteomes" id="UP000265618">
    <property type="component" value="Unassembled WGS sequence"/>
</dbReference>
<name>A0A9K3D561_9EUKA</name>
<reference evidence="3 4" key="1">
    <citation type="journal article" date="2018" name="PLoS ONE">
        <title>The draft genome of Kipferlia bialata reveals reductive genome evolution in fornicate parasites.</title>
        <authorList>
            <person name="Tanifuji G."/>
            <person name="Takabayashi S."/>
            <person name="Kume K."/>
            <person name="Takagi M."/>
            <person name="Nakayama T."/>
            <person name="Kamikawa R."/>
            <person name="Inagaki Y."/>
            <person name="Hashimoto T."/>
        </authorList>
    </citation>
    <scope>NUCLEOTIDE SEQUENCE [LARGE SCALE GENOMIC DNA]</scope>
    <source>
        <strain evidence="3">NY0173</strain>
    </source>
</reference>
<keyword evidence="4" id="KW-1185">Reference proteome</keyword>
<keyword evidence="1" id="KW-0677">Repeat</keyword>
<dbReference type="AlphaFoldDB" id="A0A9K3D561"/>
<dbReference type="GO" id="GO:0071014">
    <property type="term" value="C:post-mRNA release spliceosomal complex"/>
    <property type="evidence" value="ECO:0007669"/>
    <property type="project" value="TreeGrafter"/>
</dbReference>
<protein>
    <recommendedName>
        <fullName evidence="2">Pre-mRNA-splicing factor Syf1/CRNKL1-like C-terminal HAT-repeats domain-containing protein</fullName>
    </recommendedName>
</protein>
<dbReference type="Gene3D" id="1.25.40.10">
    <property type="entry name" value="Tetratricopeptide repeat domain"/>
    <property type="match status" value="1"/>
</dbReference>
<comment type="caution">
    <text evidence="3">The sequence shown here is derived from an EMBL/GenBank/DDBJ whole genome shotgun (WGS) entry which is preliminary data.</text>
</comment>
<dbReference type="PANTHER" id="PTHR11246">
    <property type="entry name" value="PRE-MRNA SPLICING FACTOR"/>
    <property type="match status" value="1"/>
</dbReference>
<dbReference type="InterPro" id="IPR011990">
    <property type="entry name" value="TPR-like_helical_dom_sf"/>
</dbReference>
<proteinExistence type="predicted"/>
<sequence length="257" mass="28894">MDGALKVHMHAIKTGHGTVQMIMNCAHMLHEAGRLDDCFRVLETGVSVFPFPEVLDIWTYYTTRLARAIGKTDVERVRDCYYSATQQCPPNLPCAALVYFLWARWEKAEGRPRRALEVLQDGADAVEVHQSRYELLSMAASWAGEAYGVLKARSILEQAINVAVEPALALELCFRLVSIEEALAEASRSRDLYKHMVRLALTAPDQEESLDRVFSHWKAFEVAHGNEASYKQMLIARRTAMIAIGKVTIARTADQVK</sequence>
<gene>
    <name evidence="3" type="ORF">KIPB_010426</name>
</gene>
<evidence type="ECO:0000259" key="2">
    <source>
        <dbReference type="Pfam" id="PF23231"/>
    </source>
</evidence>
<dbReference type="GO" id="GO:0000974">
    <property type="term" value="C:Prp19 complex"/>
    <property type="evidence" value="ECO:0007669"/>
    <property type="project" value="TreeGrafter"/>
</dbReference>
<dbReference type="GO" id="GO:0000349">
    <property type="term" value="P:generation of catalytic spliceosome for first transesterification step"/>
    <property type="evidence" value="ECO:0007669"/>
    <property type="project" value="TreeGrafter"/>
</dbReference>
<dbReference type="GO" id="GO:0071007">
    <property type="term" value="C:U2-type catalytic step 2 spliceosome"/>
    <property type="evidence" value="ECO:0007669"/>
    <property type="project" value="TreeGrafter"/>
</dbReference>
<dbReference type="OrthoDB" id="10067343at2759"/>
<dbReference type="PANTHER" id="PTHR11246:SF5">
    <property type="entry name" value="PRE-MRNA-SPLICING FACTOR SYF1"/>
    <property type="match status" value="1"/>
</dbReference>
<dbReference type="EMBL" id="BDIP01003874">
    <property type="protein sequence ID" value="GIQ88222.1"/>
    <property type="molecule type" value="Genomic_DNA"/>
</dbReference>
<evidence type="ECO:0000256" key="1">
    <source>
        <dbReference type="ARBA" id="ARBA00022737"/>
    </source>
</evidence>
<feature type="domain" description="Pre-mRNA-splicing factor Syf1/CRNKL1-like C-terminal HAT-repeats" evidence="2">
    <location>
        <begin position="18"/>
        <end position="241"/>
    </location>
</feature>
<evidence type="ECO:0000313" key="3">
    <source>
        <dbReference type="EMBL" id="GIQ88222.1"/>
    </source>
</evidence>
<dbReference type="Pfam" id="PF23231">
    <property type="entry name" value="HAT_Syf1_CNRKL1_C"/>
    <property type="match status" value="1"/>
</dbReference>
<dbReference type="SUPFAM" id="SSF48452">
    <property type="entry name" value="TPR-like"/>
    <property type="match status" value="1"/>
</dbReference>
<evidence type="ECO:0000313" key="4">
    <source>
        <dbReference type="Proteomes" id="UP000265618"/>
    </source>
</evidence>